<dbReference type="Proteomes" id="UP001157006">
    <property type="component" value="Chromosome 2"/>
</dbReference>
<gene>
    <name evidence="1" type="ORF">VFH_II118840</name>
</gene>
<reference evidence="1 2" key="1">
    <citation type="submission" date="2023-01" db="EMBL/GenBank/DDBJ databases">
        <authorList>
            <person name="Kreplak J."/>
        </authorList>
    </citation>
    <scope>NUCLEOTIDE SEQUENCE [LARGE SCALE GENOMIC DNA]</scope>
</reference>
<dbReference type="AlphaFoldDB" id="A0AAV0ZL52"/>
<accession>A0AAV0ZL52</accession>
<name>A0AAV0ZL52_VICFA</name>
<keyword evidence="2" id="KW-1185">Reference proteome</keyword>
<proteinExistence type="predicted"/>
<evidence type="ECO:0000313" key="1">
    <source>
        <dbReference type="EMBL" id="CAI8598253.1"/>
    </source>
</evidence>
<sequence length="91" mass="10799">MSCRCITLCFGHSIDSLEEDLSTIQPHNFTKFLPPFSVNLKVLFIEVEIENLRGEYEIGEGRFEFVRDKFNFKKIEVWSLEEILDVIRVNW</sequence>
<dbReference type="EMBL" id="OX451737">
    <property type="protein sequence ID" value="CAI8598253.1"/>
    <property type="molecule type" value="Genomic_DNA"/>
</dbReference>
<protein>
    <submittedName>
        <fullName evidence="1">Uncharacterized protein</fullName>
    </submittedName>
</protein>
<organism evidence="1 2">
    <name type="scientific">Vicia faba</name>
    <name type="common">Broad bean</name>
    <name type="synonym">Faba vulgaris</name>
    <dbReference type="NCBI Taxonomy" id="3906"/>
    <lineage>
        <taxon>Eukaryota</taxon>
        <taxon>Viridiplantae</taxon>
        <taxon>Streptophyta</taxon>
        <taxon>Embryophyta</taxon>
        <taxon>Tracheophyta</taxon>
        <taxon>Spermatophyta</taxon>
        <taxon>Magnoliopsida</taxon>
        <taxon>eudicotyledons</taxon>
        <taxon>Gunneridae</taxon>
        <taxon>Pentapetalae</taxon>
        <taxon>rosids</taxon>
        <taxon>fabids</taxon>
        <taxon>Fabales</taxon>
        <taxon>Fabaceae</taxon>
        <taxon>Papilionoideae</taxon>
        <taxon>50 kb inversion clade</taxon>
        <taxon>NPAAA clade</taxon>
        <taxon>Hologalegina</taxon>
        <taxon>IRL clade</taxon>
        <taxon>Fabeae</taxon>
        <taxon>Vicia</taxon>
    </lineage>
</organism>
<evidence type="ECO:0000313" key="2">
    <source>
        <dbReference type="Proteomes" id="UP001157006"/>
    </source>
</evidence>